<dbReference type="SUPFAM" id="SSF81383">
    <property type="entry name" value="F-box domain"/>
    <property type="match status" value="1"/>
</dbReference>
<sequence>MEEPMDYLPLPREFLEQVFHHLSVHQLKRARLVCRAWNETICGSKSLLDKFVFMVNHAGTCRKNCPDCAALANARERLLNLKLSFILLENWSLVKEHLQNLTLNCGYGFKVESLLNMLRNVSNLKSLTLSHVSMDDFKLQNVKLDFKMKHLKELSILNGRIPVKCLYVLKKVCVRLVILNIVDCFDWKCFSDHSDEQLFNLIFAVRDTLEHLGLTYRNIQGDLLENIASIDRLELKRLSLDKCDKLKEQHLISLSRLQPGIEHLQVRSLQFRDENILTEVCQNLANLTCFTLQTIQLTNTSWLSYSPRLTHLELNSNCTELDFDEVALPNLKILLLKWVTFPAGSLQKLFKKAPNLRQLTFSFCTFRNAPELLESLPQLSNLQHMKLDQIHNFAVRYPNLLPHQTTNLRRLELIEVRPSFPLHLLCQRSPKLESLHLERINIVDRQLQLTCRALSHLKELSLQELTSVTGRFAEYVCTNRRSLEVIKVVWCRKIGVGERNRLNALRERIHVTC</sequence>
<dbReference type="GO" id="GO:0031146">
    <property type="term" value="P:SCF-dependent proteasomal ubiquitin-dependent protein catabolic process"/>
    <property type="evidence" value="ECO:0007669"/>
    <property type="project" value="TreeGrafter"/>
</dbReference>
<proteinExistence type="predicted"/>
<dbReference type="CDD" id="cd09917">
    <property type="entry name" value="F-box_SF"/>
    <property type="match status" value="1"/>
</dbReference>
<dbReference type="AlphaFoldDB" id="A0A8D7ZUE5"/>
<dbReference type="Pfam" id="PF12937">
    <property type="entry name" value="F-box-like"/>
    <property type="match status" value="1"/>
</dbReference>
<dbReference type="PROSITE" id="PS50181">
    <property type="entry name" value="FBOX"/>
    <property type="match status" value="1"/>
</dbReference>
<protein>
    <submittedName>
        <fullName evidence="2">(northern house mosquito) hypothetical protein</fullName>
    </submittedName>
</protein>
<dbReference type="Gene3D" id="1.20.1280.50">
    <property type="match status" value="1"/>
</dbReference>
<dbReference type="Gene3D" id="3.80.10.10">
    <property type="entry name" value="Ribonuclease Inhibitor"/>
    <property type="match status" value="2"/>
</dbReference>
<evidence type="ECO:0000259" key="1">
    <source>
        <dbReference type="PROSITE" id="PS50181"/>
    </source>
</evidence>
<accession>A0A8D7ZUE5</accession>
<organism evidence="2">
    <name type="scientific">Culex pipiens</name>
    <name type="common">House mosquito</name>
    <dbReference type="NCBI Taxonomy" id="7175"/>
    <lineage>
        <taxon>Eukaryota</taxon>
        <taxon>Metazoa</taxon>
        <taxon>Ecdysozoa</taxon>
        <taxon>Arthropoda</taxon>
        <taxon>Hexapoda</taxon>
        <taxon>Insecta</taxon>
        <taxon>Pterygota</taxon>
        <taxon>Neoptera</taxon>
        <taxon>Endopterygota</taxon>
        <taxon>Diptera</taxon>
        <taxon>Nematocera</taxon>
        <taxon>Culicoidea</taxon>
        <taxon>Culicidae</taxon>
        <taxon>Culicinae</taxon>
        <taxon>Culicini</taxon>
        <taxon>Culex</taxon>
        <taxon>Culex</taxon>
    </lineage>
</organism>
<dbReference type="GO" id="GO:0019005">
    <property type="term" value="C:SCF ubiquitin ligase complex"/>
    <property type="evidence" value="ECO:0007669"/>
    <property type="project" value="TreeGrafter"/>
</dbReference>
<dbReference type="PANTHER" id="PTHR13318">
    <property type="entry name" value="PARTNER OF PAIRED, ISOFORM B-RELATED"/>
    <property type="match status" value="1"/>
</dbReference>
<dbReference type="SUPFAM" id="SSF52047">
    <property type="entry name" value="RNI-like"/>
    <property type="match status" value="2"/>
</dbReference>
<dbReference type="EMBL" id="HBUE01003092">
    <property type="protein sequence ID" value="CAG6444530.1"/>
    <property type="molecule type" value="Transcribed_RNA"/>
</dbReference>
<dbReference type="InterPro" id="IPR001810">
    <property type="entry name" value="F-box_dom"/>
</dbReference>
<feature type="domain" description="F-box" evidence="1">
    <location>
        <begin position="4"/>
        <end position="51"/>
    </location>
</feature>
<dbReference type="InterPro" id="IPR032675">
    <property type="entry name" value="LRR_dom_sf"/>
</dbReference>
<evidence type="ECO:0000313" key="2">
    <source>
        <dbReference type="EMBL" id="CAG6444530.1"/>
    </source>
</evidence>
<name>A0A8D7ZUE5_CULPI</name>
<reference evidence="2" key="1">
    <citation type="submission" date="2021-05" db="EMBL/GenBank/DDBJ databases">
        <authorList>
            <person name="Alioto T."/>
            <person name="Alioto T."/>
            <person name="Gomez Garrido J."/>
        </authorList>
    </citation>
    <scope>NUCLEOTIDE SEQUENCE</scope>
</reference>
<dbReference type="InterPro" id="IPR036047">
    <property type="entry name" value="F-box-like_dom_sf"/>
</dbReference>
<dbReference type="SMART" id="SM00256">
    <property type="entry name" value="FBOX"/>
    <property type="match status" value="1"/>
</dbReference>